<feature type="binding site" evidence="3">
    <location>
        <position position="181"/>
    </location>
    <ligand>
        <name>substrate</name>
    </ligand>
</feature>
<dbReference type="GO" id="GO:0009089">
    <property type="term" value="P:lysine biosynthetic process via diaminopimelate"/>
    <property type="evidence" value="ECO:0007669"/>
    <property type="project" value="UniProtKB-UniRule"/>
</dbReference>
<evidence type="ECO:0000256" key="4">
    <source>
        <dbReference type="NCBIfam" id="TIGR00652"/>
    </source>
</evidence>
<comment type="function">
    <text evidence="3">Catalyzes the stereoinversion of LL-2,6-diaminopimelate (L,L-DAP) to meso-diaminopimelate (meso-DAP), a precursor of L-lysine and an essential component of the bacterial peptidoglycan.</text>
</comment>
<comment type="subcellular location">
    <subcellularLocation>
        <location evidence="3">Cytoplasm</location>
    </subcellularLocation>
</comment>
<comment type="caution">
    <text evidence="3">Lacks conserved residue(s) required for the propagation of feature annotation.</text>
</comment>
<evidence type="ECO:0000256" key="3">
    <source>
        <dbReference type="HAMAP-Rule" id="MF_00197"/>
    </source>
</evidence>
<evidence type="ECO:0000256" key="1">
    <source>
        <dbReference type="ARBA" id="ARBA00010219"/>
    </source>
</evidence>
<sequence length="259" mass="28997">MINYSKMHGNGNDFVIMNSIDSNVSLTEDFIKNIASRENGIGFDQLILVEPPKNHEHDFLIRFFNADGGEAMMCLNGIRCASRYIWRGNYAPTRKMILETLNRITLVEPLGETKVIATIEAPNFYKNLELELSLKKLINTPFSLIDAGNLHLCIETDNLDNLKLKEIYKKIEFIIKPHQINVSVYKKNHNNINIATYENGVGVTLSCGSAAASVAFLNFKEGLAIDIISEGGSLNFLMANDKLIMQGPTEFSFNGVMNE</sequence>
<evidence type="ECO:0000313" key="5">
    <source>
        <dbReference type="EMBL" id="MBL6903455.1"/>
    </source>
</evidence>
<feature type="binding site" evidence="3">
    <location>
        <position position="65"/>
    </location>
    <ligand>
        <name>substrate</name>
    </ligand>
</feature>
<dbReference type="PANTHER" id="PTHR31689:SF0">
    <property type="entry name" value="DIAMINOPIMELATE EPIMERASE"/>
    <property type="match status" value="1"/>
</dbReference>
<reference evidence="5" key="1">
    <citation type="submission" date="2020-10" db="EMBL/GenBank/DDBJ databases">
        <title>Microbiome of the Black Sea water column analyzed by genome centric metagenomics.</title>
        <authorList>
            <person name="Cabello-Yeves P.J."/>
            <person name="Callieri C."/>
            <person name="Picazo A."/>
            <person name="Mehrshad M."/>
            <person name="Haro-Moreno J.M."/>
            <person name="Roda-Garcia J."/>
            <person name="Dzembekova N."/>
            <person name="Slabakova V."/>
            <person name="Slabakova N."/>
            <person name="Moncheva S."/>
            <person name="Rodriguez-Valera F."/>
        </authorList>
    </citation>
    <scope>NUCLEOTIDE SEQUENCE</scope>
    <source>
        <strain evidence="5">BS30m-G43</strain>
    </source>
</reference>
<dbReference type="NCBIfam" id="TIGR00652">
    <property type="entry name" value="DapF"/>
    <property type="match status" value="1"/>
</dbReference>
<comment type="catalytic activity">
    <reaction evidence="3">
        <text>(2S,6S)-2,6-diaminopimelate = meso-2,6-diaminopimelate</text>
        <dbReference type="Rhea" id="RHEA:15393"/>
        <dbReference type="ChEBI" id="CHEBI:57609"/>
        <dbReference type="ChEBI" id="CHEBI:57791"/>
        <dbReference type="EC" id="5.1.1.7"/>
    </reaction>
</comment>
<name>A0A937M2I9_9GAMM</name>
<keyword evidence="3" id="KW-0028">Amino-acid biosynthesis</keyword>
<dbReference type="Proteomes" id="UP000705230">
    <property type="component" value="Unassembled WGS sequence"/>
</dbReference>
<dbReference type="EC" id="5.1.1.7" evidence="3 4"/>
<accession>A0A937M2I9</accession>
<dbReference type="Gene3D" id="3.10.310.10">
    <property type="entry name" value="Diaminopimelate Epimerase, Chain A, domain 1"/>
    <property type="match status" value="2"/>
</dbReference>
<feature type="site" description="Could be important to modulate the pK values of the two catalytic cysteine residues" evidence="3">
    <location>
        <position position="198"/>
    </location>
</feature>
<proteinExistence type="inferred from homology"/>
<dbReference type="InterPro" id="IPR001653">
    <property type="entry name" value="DAP_epimerase_DapF"/>
</dbReference>
<feature type="binding site" evidence="3">
    <location>
        <position position="45"/>
    </location>
    <ligand>
        <name>substrate</name>
    </ligand>
</feature>
<feature type="binding site" evidence="3">
    <location>
        <begin position="208"/>
        <end position="209"/>
    </location>
    <ligand>
        <name>substrate</name>
    </ligand>
</feature>
<keyword evidence="2 3" id="KW-0413">Isomerase</keyword>
<keyword evidence="3" id="KW-0457">Lysine biosynthesis</keyword>
<dbReference type="SUPFAM" id="SSF54506">
    <property type="entry name" value="Diaminopimelate epimerase-like"/>
    <property type="match status" value="2"/>
</dbReference>
<feature type="binding site" evidence="3">
    <location>
        <position position="12"/>
    </location>
    <ligand>
        <name>substrate</name>
    </ligand>
</feature>
<gene>
    <name evidence="3 5" type="primary">dapF</name>
    <name evidence="5" type="ORF">ISR29_04560</name>
</gene>
<dbReference type="GO" id="GO:0008837">
    <property type="term" value="F:diaminopimelate epimerase activity"/>
    <property type="evidence" value="ECO:0007669"/>
    <property type="project" value="UniProtKB-UniRule"/>
</dbReference>
<comment type="caution">
    <text evidence="5">The sequence shown here is derived from an EMBL/GenBank/DDBJ whole genome shotgun (WGS) entry which is preliminary data.</text>
</comment>
<dbReference type="Pfam" id="PF01678">
    <property type="entry name" value="DAP_epimerase"/>
    <property type="match status" value="1"/>
</dbReference>
<feature type="site" description="Important for dimerization" evidence="3">
    <location>
        <position position="253"/>
    </location>
</feature>
<dbReference type="GO" id="GO:0005829">
    <property type="term" value="C:cytosol"/>
    <property type="evidence" value="ECO:0007669"/>
    <property type="project" value="TreeGrafter"/>
</dbReference>
<evidence type="ECO:0000313" key="6">
    <source>
        <dbReference type="Proteomes" id="UP000705230"/>
    </source>
</evidence>
<feature type="site" description="Could be important to modulate the pK values of the two catalytic cysteine residues" evidence="3">
    <location>
        <position position="151"/>
    </location>
</feature>
<dbReference type="PANTHER" id="PTHR31689">
    <property type="entry name" value="DIAMINOPIMELATE EPIMERASE, CHLOROPLASTIC"/>
    <property type="match status" value="1"/>
</dbReference>
<evidence type="ECO:0000256" key="2">
    <source>
        <dbReference type="ARBA" id="ARBA00023235"/>
    </source>
</evidence>
<feature type="active site" description="Proton donor" evidence="3">
    <location>
        <position position="74"/>
    </location>
</feature>
<protein>
    <recommendedName>
        <fullName evidence="3 4">Diaminopimelate epimerase</fullName>
        <shortName evidence="3">DAP epimerase</shortName>
        <ecNumber evidence="3 4">5.1.1.7</ecNumber>
    </recommendedName>
    <alternativeName>
        <fullName evidence="3">PLP-independent amino acid racemase</fullName>
    </alternativeName>
</protein>
<feature type="active site" description="Proton acceptor" evidence="3">
    <location>
        <position position="207"/>
    </location>
</feature>
<dbReference type="AlphaFoldDB" id="A0A937M2I9"/>
<keyword evidence="3" id="KW-0963">Cytoplasm</keyword>
<comment type="pathway">
    <text evidence="3">Amino-acid biosynthesis; L-lysine biosynthesis via DAP pathway; DL-2,6-diaminopimelate from LL-2,6-diaminopimelate: step 1/1.</text>
</comment>
<feature type="binding site" evidence="3">
    <location>
        <position position="149"/>
    </location>
    <ligand>
        <name>substrate</name>
    </ligand>
</feature>
<organism evidence="5 6">
    <name type="scientific">SAR86 cluster bacterium</name>
    <dbReference type="NCBI Taxonomy" id="2030880"/>
    <lineage>
        <taxon>Bacteria</taxon>
        <taxon>Pseudomonadati</taxon>
        <taxon>Pseudomonadota</taxon>
        <taxon>Gammaproteobacteria</taxon>
        <taxon>SAR86 cluster</taxon>
    </lineage>
</organism>
<dbReference type="HAMAP" id="MF_00197">
    <property type="entry name" value="DAP_epimerase"/>
    <property type="match status" value="1"/>
</dbReference>
<dbReference type="EMBL" id="JADHSG010000006">
    <property type="protein sequence ID" value="MBL6903455.1"/>
    <property type="molecule type" value="Genomic_DNA"/>
</dbReference>
<comment type="subunit">
    <text evidence="3">Homodimer.</text>
</comment>
<comment type="similarity">
    <text evidence="1 3">Belongs to the diaminopimelate epimerase family.</text>
</comment>